<name>A0A0K0FJM5_STRVS</name>
<keyword evidence="1" id="KW-1133">Transmembrane helix</keyword>
<feature type="transmembrane region" description="Helical" evidence="1">
    <location>
        <begin position="6"/>
        <end position="26"/>
    </location>
</feature>
<evidence type="ECO:0000256" key="1">
    <source>
        <dbReference type="SAM" id="Phobius"/>
    </source>
</evidence>
<evidence type="ECO:0000313" key="3">
    <source>
        <dbReference type="WBParaSite" id="SVE_0910000.1"/>
    </source>
</evidence>
<dbReference type="WBParaSite" id="SVE_0910000.1">
    <property type="protein sequence ID" value="SVE_0910000.1"/>
    <property type="gene ID" value="SVE_0910000"/>
</dbReference>
<accession>A0A0K0FJM5</accession>
<dbReference type="AlphaFoldDB" id="A0A0K0FJM5"/>
<reference evidence="3" key="2">
    <citation type="submission" date="2015-08" db="UniProtKB">
        <authorList>
            <consortium name="WormBaseParasite"/>
        </authorList>
    </citation>
    <scope>IDENTIFICATION</scope>
</reference>
<keyword evidence="1" id="KW-0472">Membrane</keyword>
<keyword evidence="2" id="KW-1185">Reference proteome</keyword>
<sequence>MINLSCYGILKVTFFLFSFVAMTSAYQEIYDGKMFMADRIGDEYNINTPYYIPLTEIVQPVAKRRLVVRVPFGRNPARGQLSRMYNSFHNVKDKKMYSGMRDIFY</sequence>
<organism evidence="2 3">
    <name type="scientific">Strongyloides venezuelensis</name>
    <name type="common">Threadworm</name>
    <dbReference type="NCBI Taxonomy" id="75913"/>
    <lineage>
        <taxon>Eukaryota</taxon>
        <taxon>Metazoa</taxon>
        <taxon>Ecdysozoa</taxon>
        <taxon>Nematoda</taxon>
        <taxon>Chromadorea</taxon>
        <taxon>Rhabditida</taxon>
        <taxon>Tylenchina</taxon>
        <taxon>Panagrolaimomorpha</taxon>
        <taxon>Strongyloidoidea</taxon>
        <taxon>Strongyloididae</taxon>
        <taxon>Strongyloides</taxon>
    </lineage>
</organism>
<evidence type="ECO:0000313" key="2">
    <source>
        <dbReference type="Proteomes" id="UP000035680"/>
    </source>
</evidence>
<keyword evidence="1" id="KW-0812">Transmembrane</keyword>
<protein>
    <submittedName>
        <fullName evidence="3">Uncharacterized protein</fullName>
    </submittedName>
</protein>
<dbReference type="Proteomes" id="UP000035680">
    <property type="component" value="Unassembled WGS sequence"/>
</dbReference>
<reference evidence="2" key="1">
    <citation type="submission" date="2014-07" db="EMBL/GenBank/DDBJ databases">
        <authorList>
            <person name="Martin A.A"/>
            <person name="De Silva N."/>
        </authorList>
    </citation>
    <scope>NUCLEOTIDE SEQUENCE</scope>
</reference>
<proteinExistence type="predicted"/>